<feature type="domain" description="MrfA-like Zn-binding" evidence="1">
    <location>
        <begin position="485"/>
        <end position="587"/>
    </location>
</feature>
<proteinExistence type="predicted"/>
<accession>A0A2S7FF96</accession>
<dbReference type="InterPro" id="IPR018973">
    <property type="entry name" value="MZB"/>
</dbReference>
<dbReference type="EMBL" id="LRDH01000002">
    <property type="protein sequence ID" value="PPV17757.1"/>
    <property type="molecule type" value="Genomic_DNA"/>
</dbReference>
<name>A0A2S7FF96_CLOBU</name>
<dbReference type="InterPro" id="IPR047721">
    <property type="entry name" value="DrmB"/>
</dbReference>
<gene>
    <name evidence="2" type="ORF">AWN73_07070</name>
</gene>
<evidence type="ECO:0000313" key="2">
    <source>
        <dbReference type="EMBL" id="PPV17757.1"/>
    </source>
</evidence>
<reference evidence="2 3" key="1">
    <citation type="submission" date="2016-01" db="EMBL/GenBank/DDBJ databases">
        <title>Characterization of the Clostridium difficile lineages that are prevalent in Hong Kong and China.</title>
        <authorList>
            <person name="Kwok J.S.-L."/>
            <person name="Lam W.-Y."/>
            <person name="Ip M."/>
            <person name="Chan T.-F."/>
            <person name="Hawkey P.M."/>
            <person name="Tsui S.K.-W."/>
        </authorList>
    </citation>
    <scope>NUCLEOTIDE SEQUENCE [LARGE SCALE GENOMIC DNA]</scope>
    <source>
        <strain evidence="2 3">300064</strain>
    </source>
</reference>
<evidence type="ECO:0000313" key="3">
    <source>
        <dbReference type="Proteomes" id="UP000238081"/>
    </source>
</evidence>
<organism evidence="2 3">
    <name type="scientific">Clostridium butyricum</name>
    <dbReference type="NCBI Taxonomy" id="1492"/>
    <lineage>
        <taxon>Bacteria</taxon>
        <taxon>Bacillati</taxon>
        <taxon>Bacillota</taxon>
        <taxon>Clostridia</taxon>
        <taxon>Eubacteriales</taxon>
        <taxon>Clostridiaceae</taxon>
        <taxon>Clostridium</taxon>
    </lineage>
</organism>
<dbReference type="RefSeq" id="WP_043666669.1">
    <property type="nucleotide sequence ID" value="NZ_JSEG01000026.1"/>
</dbReference>
<dbReference type="Proteomes" id="UP000238081">
    <property type="component" value="Unassembled WGS sequence"/>
</dbReference>
<protein>
    <recommendedName>
        <fullName evidence="1">MrfA-like Zn-binding domain-containing protein</fullName>
    </recommendedName>
</protein>
<sequence>MKEIKETIPLNNDSYNVRFSQAVTPFGVGSMIDFKDQTLMMAATDYWNVTVNEEIHDERLERLLNVDKFCLPPEKSEIQKVPFVRFPRWYFCPKCNRLRPIEEWEKDFVPRRGAKNERMITPRCMECKLKLVPAGILVVCNSGHIDDFPWIEWVHKKHKSGSLCGNSQLQIKNNSSSLGLEGLIVKCSTCNATANLKGAFGENVFEKFKIGYKCTGNKPWSGEKEKCTEVPKSIQRGALNIYFSKVVSSIVIPPYSSDINLLVKGSNKYSTLLDQLEDTEYVELKGRGNIIESYVKKIADDIHQPQTVVRIILEKAFANDTSIEAETKEQYRIEEYRALTGDIPQECMNERDFKIEIQKNISDYNIKGLNGVTLVKKMREVRALVGFSRINPVEADTMSGFDNRENNKGFISIRPKDKNWYPAYECRGEGIFIELDNEMIENWVNKNPDILKRIEILNERYNQREKKYGNRERNITPKFVLLHTLAHLLIKQLSFECGYDSASLSERIYCNTLKGTPEMSGILIYTSSGDSEGTLGGVVRQGRSDMLPRIFNEAVKKAAWCSSDPVCIESKGQGRDGLNLSACHACTLISETSCEEFNVLLDRVLVVGELENRKMGFFGDVLDY</sequence>
<evidence type="ECO:0000259" key="1">
    <source>
        <dbReference type="Pfam" id="PF09369"/>
    </source>
</evidence>
<dbReference type="Pfam" id="PF09369">
    <property type="entry name" value="MZB"/>
    <property type="match status" value="1"/>
</dbReference>
<dbReference type="AlphaFoldDB" id="A0A2S7FF96"/>
<dbReference type="NCBIfam" id="NF038324">
    <property type="entry name" value="DrmB_fam"/>
    <property type="match status" value="1"/>
</dbReference>
<comment type="caution">
    <text evidence="2">The sequence shown here is derived from an EMBL/GenBank/DDBJ whole genome shotgun (WGS) entry which is preliminary data.</text>
</comment>